<reference evidence="2 3" key="1">
    <citation type="submission" date="2015-05" db="EMBL/GenBank/DDBJ databases">
        <title>Comparison of genome.</title>
        <authorList>
            <person name="Zheng Z."/>
            <person name="Sun M."/>
        </authorList>
    </citation>
    <scope>NUCLEOTIDE SEQUENCE [LARGE SCALE GENOMIC DNA]</scope>
    <source>
        <strain evidence="2 3">G25-74</strain>
    </source>
</reference>
<proteinExistence type="predicted"/>
<dbReference type="STRING" id="217031.ABB05_07490"/>
<sequence length="270" mass="31475">MIILDGKNISEFGFEMEPGHEDPITPNMERKTLAIPGRPGIWDFGTEIREKAFSFPIKIMDRFHDRMQQVYNELVAFLFDAYGQPREIKMVREYEPDKFYMVKVVQQMIPERPSEDGTLNLPFIANGGYKFATANQYDPKENYLYDQDYQYDTGLMYANPKYFQWIYDRHYSGINNYSSLNTDFIIEIVGTITDPSITNLNTNQKLTLPSISNGKLVIDGKRFVVIKNGQDILDGSNYNFFYIQPGEVGFLFEGEKPNATVTYRWLHKFM</sequence>
<dbReference type="PATRIC" id="fig|217031.6.peg.1615"/>
<feature type="domain" description="Siphovirus-type tail component RIFT-related" evidence="1">
    <location>
        <begin position="8"/>
        <end position="124"/>
    </location>
</feature>
<dbReference type="EMBL" id="LDJR01000034">
    <property type="protein sequence ID" value="OAK72692.1"/>
    <property type="molecule type" value="Genomic_DNA"/>
</dbReference>
<dbReference type="Gene3D" id="2.40.30.200">
    <property type="match status" value="1"/>
</dbReference>
<evidence type="ECO:0000313" key="3">
    <source>
        <dbReference type="Proteomes" id="UP000077881"/>
    </source>
</evidence>
<name>A0A177ZXU5_9BACI</name>
<dbReference type="Proteomes" id="UP000077881">
    <property type="component" value="Unassembled WGS sequence"/>
</dbReference>
<accession>A0A177ZXU5</accession>
<organism evidence="2 3">
    <name type="scientific">Lederbergia galactosidilytica</name>
    <dbReference type="NCBI Taxonomy" id="217031"/>
    <lineage>
        <taxon>Bacteria</taxon>
        <taxon>Bacillati</taxon>
        <taxon>Bacillota</taxon>
        <taxon>Bacilli</taxon>
        <taxon>Bacillales</taxon>
        <taxon>Bacillaceae</taxon>
        <taxon>Lederbergia</taxon>
    </lineage>
</organism>
<dbReference type="OrthoDB" id="3078561at2"/>
<protein>
    <recommendedName>
        <fullName evidence="1">Siphovirus-type tail component RIFT-related domain-containing protein</fullName>
    </recommendedName>
</protein>
<dbReference type="RefSeq" id="WP_064467910.1">
    <property type="nucleotide sequence ID" value="NZ_LDJR01000034.1"/>
</dbReference>
<comment type="caution">
    <text evidence="2">The sequence shown here is derived from an EMBL/GenBank/DDBJ whole genome shotgun (WGS) entry which is preliminary data.</text>
</comment>
<evidence type="ECO:0000313" key="2">
    <source>
        <dbReference type="EMBL" id="OAK72692.1"/>
    </source>
</evidence>
<dbReference type="AlphaFoldDB" id="A0A177ZXU5"/>
<dbReference type="InterPro" id="IPR008841">
    <property type="entry name" value="Siphovirus-type_tail_N"/>
</dbReference>
<keyword evidence="3" id="KW-1185">Reference proteome</keyword>
<evidence type="ECO:0000259" key="1">
    <source>
        <dbReference type="Pfam" id="PF05709"/>
    </source>
</evidence>
<gene>
    <name evidence="2" type="ORF">ABB05_07490</name>
</gene>
<dbReference type="Pfam" id="PF05709">
    <property type="entry name" value="Sipho_tail"/>
    <property type="match status" value="1"/>
</dbReference>